<evidence type="ECO:0000256" key="2">
    <source>
        <dbReference type="ARBA" id="ARBA00023002"/>
    </source>
</evidence>
<name>A0ABP4JF34_9MICO</name>
<feature type="domain" description="Ketoreductase" evidence="4">
    <location>
        <begin position="10"/>
        <end position="191"/>
    </location>
</feature>
<organism evidence="5 6">
    <name type="scientific">Agrococcus citreus</name>
    <dbReference type="NCBI Taxonomy" id="84643"/>
    <lineage>
        <taxon>Bacteria</taxon>
        <taxon>Bacillati</taxon>
        <taxon>Actinomycetota</taxon>
        <taxon>Actinomycetes</taxon>
        <taxon>Micrococcales</taxon>
        <taxon>Microbacteriaceae</taxon>
        <taxon>Agrococcus</taxon>
    </lineage>
</organism>
<dbReference type="PRINTS" id="PR00080">
    <property type="entry name" value="SDRFAMILY"/>
</dbReference>
<evidence type="ECO:0000313" key="6">
    <source>
        <dbReference type="Proteomes" id="UP001501266"/>
    </source>
</evidence>
<reference evidence="6" key="1">
    <citation type="journal article" date="2019" name="Int. J. Syst. Evol. Microbiol.">
        <title>The Global Catalogue of Microorganisms (GCM) 10K type strain sequencing project: providing services to taxonomists for standard genome sequencing and annotation.</title>
        <authorList>
            <consortium name="The Broad Institute Genomics Platform"/>
            <consortium name="The Broad Institute Genome Sequencing Center for Infectious Disease"/>
            <person name="Wu L."/>
            <person name="Ma J."/>
        </authorList>
    </citation>
    <scope>NUCLEOTIDE SEQUENCE [LARGE SCALE GENOMIC DNA]</scope>
    <source>
        <strain evidence="6">JCM 12398</strain>
    </source>
</reference>
<dbReference type="PANTHER" id="PTHR24321:SF8">
    <property type="entry name" value="ESTRADIOL 17-BETA-DEHYDROGENASE 8-RELATED"/>
    <property type="match status" value="1"/>
</dbReference>
<keyword evidence="2" id="KW-0560">Oxidoreductase</keyword>
<keyword evidence="3" id="KW-0520">NAD</keyword>
<gene>
    <name evidence="5" type="ORF">GCM10009640_09510</name>
</gene>
<dbReference type="InterPro" id="IPR002347">
    <property type="entry name" value="SDR_fam"/>
</dbReference>
<dbReference type="InterPro" id="IPR036291">
    <property type="entry name" value="NAD(P)-bd_dom_sf"/>
</dbReference>
<protein>
    <submittedName>
        <fullName evidence="5">SDR family oxidoreductase</fullName>
    </submittedName>
</protein>
<dbReference type="InterPro" id="IPR020904">
    <property type="entry name" value="Sc_DH/Rdtase_CS"/>
</dbReference>
<dbReference type="SMART" id="SM00822">
    <property type="entry name" value="PKS_KR"/>
    <property type="match status" value="1"/>
</dbReference>
<proteinExistence type="inferred from homology"/>
<dbReference type="PRINTS" id="PR00081">
    <property type="entry name" value="GDHRDH"/>
</dbReference>
<evidence type="ECO:0000259" key="4">
    <source>
        <dbReference type="SMART" id="SM00822"/>
    </source>
</evidence>
<dbReference type="InterPro" id="IPR057326">
    <property type="entry name" value="KR_dom"/>
</dbReference>
<comment type="caution">
    <text evidence="5">The sequence shown here is derived from an EMBL/GenBank/DDBJ whole genome shotgun (WGS) entry which is preliminary data.</text>
</comment>
<dbReference type="EMBL" id="BAAAKK010000002">
    <property type="protein sequence ID" value="GAA1420343.1"/>
    <property type="molecule type" value="Genomic_DNA"/>
</dbReference>
<dbReference type="CDD" id="cd05233">
    <property type="entry name" value="SDR_c"/>
    <property type="match status" value="1"/>
</dbReference>
<dbReference type="PROSITE" id="PS00061">
    <property type="entry name" value="ADH_SHORT"/>
    <property type="match status" value="1"/>
</dbReference>
<comment type="similarity">
    <text evidence="1">Belongs to the short-chain dehydrogenases/reductases (SDR) family.</text>
</comment>
<evidence type="ECO:0000313" key="5">
    <source>
        <dbReference type="EMBL" id="GAA1420343.1"/>
    </source>
</evidence>
<dbReference type="Pfam" id="PF13561">
    <property type="entry name" value="adh_short_C2"/>
    <property type="match status" value="1"/>
</dbReference>
<dbReference type="SUPFAM" id="SSF51735">
    <property type="entry name" value="NAD(P)-binding Rossmann-fold domains"/>
    <property type="match status" value="1"/>
</dbReference>
<dbReference type="PANTHER" id="PTHR24321">
    <property type="entry name" value="DEHYDROGENASES, SHORT CHAIN"/>
    <property type="match status" value="1"/>
</dbReference>
<sequence length="269" mass="27234">MDSRSEQRSRVAVVTGGGTGIGAAVAERLVRDGWRVAIVGRREEPLRAVAERTGATPIVADAADPGDAQAAIDRVVADLGGVDALIANAGGHGFATLADTSDQAWAESMRGNLDSAFVIARHAITPLQAARGSIVFVSSLAGLAAGPSTVGYTTAKHALIGLMRSIARDYGAAGVRANAVCPGWVRTPMADAEMDEFAQAAGLAGRAEAYAEVTRDVPLGRPADPAEVAEVIAFLASTGASYVTGAVLPVDGGATSVDVPTIAFSRAGI</sequence>
<evidence type="ECO:0000256" key="1">
    <source>
        <dbReference type="ARBA" id="ARBA00006484"/>
    </source>
</evidence>
<dbReference type="RefSeq" id="WP_343917943.1">
    <property type="nucleotide sequence ID" value="NZ_BAAAKK010000002.1"/>
</dbReference>
<dbReference type="Proteomes" id="UP001501266">
    <property type="component" value="Unassembled WGS sequence"/>
</dbReference>
<accession>A0ABP4JF34</accession>
<dbReference type="Gene3D" id="3.40.50.720">
    <property type="entry name" value="NAD(P)-binding Rossmann-like Domain"/>
    <property type="match status" value="1"/>
</dbReference>
<evidence type="ECO:0000256" key="3">
    <source>
        <dbReference type="ARBA" id="ARBA00023027"/>
    </source>
</evidence>
<keyword evidence="6" id="KW-1185">Reference proteome</keyword>